<sequence length="363" mass="38939">MRKQLLIIMTILMMSLAAGCQSQTNEPAPEAATAQETSAQETPAAETPAAESTIEESSAEEVPAAEPIALRAVAPEGATTIAMLKMIHDQPQIGDNVTVTYESLNTTELLAADLMGEKTDFAIAPTNLAANFYQKGVPYSLVSVNTHGNLYMVTTEEIEGWDAIKGKTVYMIGQGLVPDLIFRYIAVSNGIDPDTDIDIEYLSGASEIAPTFLSGKASIIIMPEPVLSVVSTKDVAFKVLFDFQKEYEAASGMTGGFPQAGLLVRNELIETHPAIVEAFIEQLEESCAWVNENPEDAAAYMQELDLGIPGPVVIKAMPGLNIRQDSIADSKAALEKMFGILYEASPEAIGGAMPDEAFYQYGQ</sequence>
<dbReference type="EMBL" id="JAHBCL010000005">
    <property type="protein sequence ID" value="MBS7525860.1"/>
    <property type="molecule type" value="Genomic_DNA"/>
</dbReference>
<protein>
    <submittedName>
        <fullName evidence="4">ABC transporter substrate-binding protein</fullName>
    </submittedName>
</protein>
<keyword evidence="5" id="KW-1185">Reference proteome</keyword>
<dbReference type="PROSITE" id="PS51257">
    <property type="entry name" value="PROKAR_LIPOPROTEIN"/>
    <property type="match status" value="1"/>
</dbReference>
<feature type="chain" id="PRO_5045049590" evidence="2">
    <location>
        <begin position="21"/>
        <end position="363"/>
    </location>
</feature>
<dbReference type="InterPro" id="IPR027024">
    <property type="entry name" value="UCP027386_ABC_sbc_TM0202"/>
</dbReference>
<feature type="domain" description="SsuA/THI5-like" evidence="3">
    <location>
        <begin position="116"/>
        <end position="297"/>
    </location>
</feature>
<dbReference type="Pfam" id="PF09084">
    <property type="entry name" value="NMT1"/>
    <property type="match status" value="1"/>
</dbReference>
<dbReference type="Proteomes" id="UP000746471">
    <property type="component" value="Unassembled WGS sequence"/>
</dbReference>
<dbReference type="RefSeq" id="WP_213235644.1">
    <property type="nucleotide sequence ID" value="NZ_JAHBCL010000005.1"/>
</dbReference>
<dbReference type="Gene3D" id="3.40.190.10">
    <property type="entry name" value="Periplasmic binding protein-like II"/>
    <property type="match status" value="2"/>
</dbReference>
<dbReference type="PANTHER" id="PTHR30024:SF46">
    <property type="entry name" value="ABC TRANSPORTER, SUBSTRATE-BINDING LIPOPROTEIN"/>
    <property type="match status" value="1"/>
</dbReference>
<feature type="signal peptide" evidence="2">
    <location>
        <begin position="1"/>
        <end position="20"/>
    </location>
</feature>
<dbReference type="SUPFAM" id="SSF53850">
    <property type="entry name" value="Periplasmic binding protein-like II"/>
    <property type="match status" value="1"/>
</dbReference>
<feature type="compositionally biased region" description="Low complexity" evidence="1">
    <location>
        <begin position="26"/>
        <end position="52"/>
    </location>
</feature>
<proteinExistence type="predicted"/>
<gene>
    <name evidence="4" type="ORF">KHM83_04115</name>
</gene>
<dbReference type="PIRSF" id="PIRSF027386">
    <property type="entry name" value="UCP027386_ABC_sbc_TM0202"/>
    <property type="match status" value="1"/>
</dbReference>
<evidence type="ECO:0000313" key="5">
    <source>
        <dbReference type="Proteomes" id="UP000746471"/>
    </source>
</evidence>
<name>A0ABS5PL10_9FIRM</name>
<evidence type="ECO:0000313" key="4">
    <source>
        <dbReference type="EMBL" id="MBS7525860.1"/>
    </source>
</evidence>
<dbReference type="PANTHER" id="PTHR30024">
    <property type="entry name" value="ALIPHATIC SULFONATES-BINDING PROTEIN-RELATED"/>
    <property type="match status" value="1"/>
</dbReference>
<reference evidence="4 5" key="1">
    <citation type="submission" date="2021-05" db="EMBL/GenBank/DDBJ databases">
        <title>Fusibacter ferrireducens sp. nov., an anaerobic, sulfur- and Fe-reducing bacterium isolated from the mangrove sediment.</title>
        <authorList>
            <person name="Qiu D."/>
        </authorList>
    </citation>
    <scope>NUCLEOTIDE SEQUENCE [LARGE SCALE GENOMIC DNA]</scope>
    <source>
        <strain evidence="4 5">DSM 12116</strain>
    </source>
</reference>
<keyword evidence="2" id="KW-0732">Signal</keyword>
<comment type="caution">
    <text evidence="4">The sequence shown here is derived from an EMBL/GenBank/DDBJ whole genome shotgun (WGS) entry which is preliminary data.</text>
</comment>
<evidence type="ECO:0000259" key="3">
    <source>
        <dbReference type="Pfam" id="PF09084"/>
    </source>
</evidence>
<accession>A0ABS5PL10</accession>
<feature type="region of interest" description="Disordered" evidence="1">
    <location>
        <begin position="23"/>
        <end position="62"/>
    </location>
</feature>
<evidence type="ECO:0000256" key="1">
    <source>
        <dbReference type="SAM" id="MobiDB-lite"/>
    </source>
</evidence>
<dbReference type="InterPro" id="IPR015168">
    <property type="entry name" value="SsuA/THI5"/>
</dbReference>
<evidence type="ECO:0000256" key="2">
    <source>
        <dbReference type="SAM" id="SignalP"/>
    </source>
</evidence>
<organism evidence="4 5">
    <name type="scientific">Fusibacter paucivorans</name>
    <dbReference type="NCBI Taxonomy" id="76009"/>
    <lineage>
        <taxon>Bacteria</taxon>
        <taxon>Bacillati</taxon>
        <taxon>Bacillota</taxon>
        <taxon>Clostridia</taxon>
        <taxon>Eubacteriales</taxon>
        <taxon>Eubacteriales Family XII. Incertae Sedis</taxon>
        <taxon>Fusibacter</taxon>
    </lineage>
</organism>